<evidence type="ECO:0000313" key="3">
    <source>
        <dbReference type="Proteomes" id="UP000001514"/>
    </source>
</evidence>
<evidence type="ECO:0008006" key="4">
    <source>
        <dbReference type="Google" id="ProtNLM"/>
    </source>
</evidence>
<evidence type="ECO:0000313" key="2">
    <source>
        <dbReference type="EMBL" id="EFJ09304.1"/>
    </source>
</evidence>
<keyword evidence="1" id="KW-0732">Signal</keyword>
<reference evidence="2 3" key="1">
    <citation type="journal article" date="2011" name="Science">
        <title>The Selaginella genome identifies genetic changes associated with the evolution of vascular plants.</title>
        <authorList>
            <person name="Banks J.A."/>
            <person name="Nishiyama T."/>
            <person name="Hasebe M."/>
            <person name="Bowman J.L."/>
            <person name="Gribskov M."/>
            <person name="dePamphilis C."/>
            <person name="Albert V.A."/>
            <person name="Aono N."/>
            <person name="Aoyama T."/>
            <person name="Ambrose B.A."/>
            <person name="Ashton N.W."/>
            <person name="Axtell M.J."/>
            <person name="Barker E."/>
            <person name="Barker M.S."/>
            <person name="Bennetzen J.L."/>
            <person name="Bonawitz N.D."/>
            <person name="Chapple C."/>
            <person name="Cheng C."/>
            <person name="Correa L.G."/>
            <person name="Dacre M."/>
            <person name="DeBarry J."/>
            <person name="Dreyer I."/>
            <person name="Elias M."/>
            <person name="Engstrom E.M."/>
            <person name="Estelle M."/>
            <person name="Feng L."/>
            <person name="Finet C."/>
            <person name="Floyd S.K."/>
            <person name="Frommer W.B."/>
            <person name="Fujita T."/>
            <person name="Gramzow L."/>
            <person name="Gutensohn M."/>
            <person name="Harholt J."/>
            <person name="Hattori M."/>
            <person name="Heyl A."/>
            <person name="Hirai T."/>
            <person name="Hiwatashi Y."/>
            <person name="Ishikawa M."/>
            <person name="Iwata M."/>
            <person name="Karol K.G."/>
            <person name="Koehler B."/>
            <person name="Kolukisaoglu U."/>
            <person name="Kubo M."/>
            <person name="Kurata T."/>
            <person name="Lalonde S."/>
            <person name="Li K."/>
            <person name="Li Y."/>
            <person name="Litt A."/>
            <person name="Lyons E."/>
            <person name="Manning G."/>
            <person name="Maruyama T."/>
            <person name="Michael T.P."/>
            <person name="Mikami K."/>
            <person name="Miyazaki S."/>
            <person name="Morinaga S."/>
            <person name="Murata T."/>
            <person name="Mueller-Roeber B."/>
            <person name="Nelson D.R."/>
            <person name="Obara M."/>
            <person name="Oguri Y."/>
            <person name="Olmstead R.G."/>
            <person name="Onodera N."/>
            <person name="Petersen B.L."/>
            <person name="Pils B."/>
            <person name="Prigge M."/>
            <person name="Rensing S.A."/>
            <person name="Riano-Pachon D.M."/>
            <person name="Roberts A.W."/>
            <person name="Sato Y."/>
            <person name="Scheller H.V."/>
            <person name="Schulz B."/>
            <person name="Schulz C."/>
            <person name="Shakirov E.V."/>
            <person name="Shibagaki N."/>
            <person name="Shinohara N."/>
            <person name="Shippen D.E."/>
            <person name="Soerensen I."/>
            <person name="Sotooka R."/>
            <person name="Sugimoto N."/>
            <person name="Sugita M."/>
            <person name="Sumikawa N."/>
            <person name="Tanurdzic M."/>
            <person name="Theissen G."/>
            <person name="Ulvskov P."/>
            <person name="Wakazuki S."/>
            <person name="Weng J.K."/>
            <person name="Willats W.W."/>
            <person name="Wipf D."/>
            <person name="Wolf P.G."/>
            <person name="Yang L."/>
            <person name="Zimmer A.D."/>
            <person name="Zhu Q."/>
            <person name="Mitros T."/>
            <person name="Hellsten U."/>
            <person name="Loque D."/>
            <person name="Otillar R."/>
            <person name="Salamov A."/>
            <person name="Schmutz J."/>
            <person name="Shapiro H."/>
            <person name="Lindquist E."/>
            <person name="Lucas S."/>
            <person name="Rokhsar D."/>
            <person name="Grigoriev I.V."/>
        </authorList>
    </citation>
    <scope>NUCLEOTIDE SEQUENCE [LARGE SCALE GENOMIC DNA]</scope>
</reference>
<dbReference type="Gramene" id="EFJ09304">
    <property type="protein sequence ID" value="EFJ09304"/>
    <property type="gene ID" value="SELMODRAFT_428227"/>
</dbReference>
<name>D8T254_SELML</name>
<dbReference type="AlphaFoldDB" id="D8T254"/>
<dbReference type="Proteomes" id="UP000001514">
    <property type="component" value="Unassembled WGS sequence"/>
</dbReference>
<protein>
    <recommendedName>
        <fullName evidence="4">Secreted protein</fullName>
    </recommendedName>
</protein>
<dbReference type="KEGG" id="smo:SELMODRAFT_428227"/>
<dbReference type="HOGENOM" id="CLU_1009726_0_0_1"/>
<organism evidence="3">
    <name type="scientific">Selaginella moellendorffii</name>
    <name type="common">Spikemoss</name>
    <dbReference type="NCBI Taxonomy" id="88036"/>
    <lineage>
        <taxon>Eukaryota</taxon>
        <taxon>Viridiplantae</taxon>
        <taxon>Streptophyta</taxon>
        <taxon>Embryophyta</taxon>
        <taxon>Tracheophyta</taxon>
        <taxon>Lycopodiopsida</taxon>
        <taxon>Selaginellales</taxon>
        <taxon>Selaginellaceae</taxon>
        <taxon>Selaginella</taxon>
    </lineage>
</organism>
<accession>D8T254</accession>
<keyword evidence="3" id="KW-1185">Reference proteome</keyword>
<feature type="chain" id="PRO_5003123245" description="Secreted protein" evidence="1">
    <location>
        <begin position="21"/>
        <end position="276"/>
    </location>
</feature>
<gene>
    <name evidence="2" type="ORF">SELMODRAFT_428227</name>
</gene>
<proteinExistence type="predicted"/>
<sequence length="276" mass="29502">MWWCLAQLGAARQRWWCCWAAAGWDTILTGWSATSHSVGALGSECWPKCWPWRSLEAGRGMASWLAGAAAAAAVGVSKLRAVAVAGTVPKGAKSLCGEFAVPDTIQGSWAAGNTKEIAVSRSQASSRTLSGSEQLQAGIFCGAVAARCGTQGPTQMPGLETCCARPWRGERGTAWLVSLDPEPCLELSWLDVVAWSRQNALPWLLLASFSSIAQKKSKCWDLEFFTIEAWTTWTVGSGDLTVERMLEEQRRAFAIAVAIVSPTADSGGSQQLCGDV</sequence>
<dbReference type="InParanoid" id="D8T254"/>
<evidence type="ECO:0000256" key="1">
    <source>
        <dbReference type="SAM" id="SignalP"/>
    </source>
</evidence>
<dbReference type="EMBL" id="GL377664">
    <property type="protein sequence ID" value="EFJ09304.1"/>
    <property type="molecule type" value="Genomic_DNA"/>
</dbReference>
<feature type="signal peptide" evidence="1">
    <location>
        <begin position="1"/>
        <end position="20"/>
    </location>
</feature>